<comment type="caution">
    <text evidence="1">The sequence shown here is derived from an EMBL/GenBank/DDBJ whole genome shotgun (WGS) entry which is preliminary data.</text>
</comment>
<protein>
    <submittedName>
        <fullName evidence="1">Uncharacterized protein</fullName>
    </submittedName>
</protein>
<organism evidence="1">
    <name type="scientific">bioreactor metagenome</name>
    <dbReference type="NCBI Taxonomy" id="1076179"/>
    <lineage>
        <taxon>unclassified sequences</taxon>
        <taxon>metagenomes</taxon>
        <taxon>ecological metagenomes</taxon>
    </lineage>
</organism>
<name>A0A645F9K8_9ZZZZ</name>
<accession>A0A645F9K8</accession>
<gene>
    <name evidence="1" type="ORF">SDC9_158224</name>
</gene>
<sequence length="65" mass="6916">MGPGSALSRDNTARMVFNALSAVVVSYESHSVTVDGAVYSRQVVVNDADGLTLLAQRYPEQAESN</sequence>
<dbReference type="AlphaFoldDB" id="A0A645F9K8"/>
<evidence type="ECO:0000313" key="1">
    <source>
        <dbReference type="EMBL" id="MPN10927.1"/>
    </source>
</evidence>
<dbReference type="EMBL" id="VSSQ01057118">
    <property type="protein sequence ID" value="MPN10927.1"/>
    <property type="molecule type" value="Genomic_DNA"/>
</dbReference>
<reference evidence="1" key="1">
    <citation type="submission" date="2019-08" db="EMBL/GenBank/DDBJ databases">
        <authorList>
            <person name="Kucharzyk K."/>
            <person name="Murdoch R.W."/>
            <person name="Higgins S."/>
            <person name="Loffler F."/>
        </authorList>
    </citation>
    <scope>NUCLEOTIDE SEQUENCE</scope>
</reference>
<proteinExistence type="predicted"/>